<reference evidence="1" key="2">
    <citation type="submission" date="2021-04" db="EMBL/GenBank/DDBJ databases">
        <authorList>
            <person name="Gilroy R."/>
        </authorList>
    </citation>
    <scope>NUCLEOTIDE SEQUENCE</scope>
    <source>
        <strain evidence="1">ChiHjej9B8-13557</strain>
    </source>
</reference>
<dbReference type="AlphaFoldDB" id="A0A9D2S883"/>
<name>A0A9D2S883_9FIRM</name>
<evidence type="ECO:0000313" key="1">
    <source>
        <dbReference type="EMBL" id="HJB59566.1"/>
    </source>
</evidence>
<protein>
    <submittedName>
        <fullName evidence="1">DUF4318 domain-containing protein</fullName>
    </submittedName>
</protein>
<dbReference type="Proteomes" id="UP000824211">
    <property type="component" value="Unassembled WGS sequence"/>
</dbReference>
<comment type="caution">
    <text evidence="1">The sequence shown here is derived from an EMBL/GenBank/DDBJ whole genome shotgun (WGS) entry which is preliminary data.</text>
</comment>
<accession>A0A9D2S883</accession>
<reference evidence="1" key="1">
    <citation type="journal article" date="2021" name="PeerJ">
        <title>Extensive microbial diversity within the chicken gut microbiome revealed by metagenomics and culture.</title>
        <authorList>
            <person name="Gilroy R."/>
            <person name="Ravi A."/>
            <person name="Getino M."/>
            <person name="Pursley I."/>
            <person name="Horton D.L."/>
            <person name="Alikhan N.F."/>
            <person name="Baker D."/>
            <person name="Gharbi K."/>
            <person name="Hall N."/>
            <person name="Watson M."/>
            <person name="Adriaenssens E.M."/>
            <person name="Foster-Nyarko E."/>
            <person name="Jarju S."/>
            <person name="Secka A."/>
            <person name="Antonio M."/>
            <person name="Oren A."/>
            <person name="Chaudhuri R.R."/>
            <person name="La Ragione R."/>
            <person name="Hildebrand F."/>
            <person name="Pallen M.J."/>
        </authorList>
    </citation>
    <scope>NUCLEOTIDE SEQUENCE</scope>
    <source>
        <strain evidence="1">ChiHjej9B8-13557</strain>
    </source>
</reference>
<sequence>NGWSCSFNGDDEAVINGKVYEIYRGYESGSRGNYGIKCREKEVER</sequence>
<evidence type="ECO:0000313" key="2">
    <source>
        <dbReference type="Proteomes" id="UP000824211"/>
    </source>
</evidence>
<proteinExistence type="predicted"/>
<organism evidence="1 2">
    <name type="scientific">Candidatus Faecalibacterium faecipullorum</name>
    <dbReference type="NCBI Taxonomy" id="2838578"/>
    <lineage>
        <taxon>Bacteria</taxon>
        <taxon>Bacillati</taxon>
        <taxon>Bacillota</taxon>
        <taxon>Clostridia</taxon>
        <taxon>Eubacteriales</taxon>
        <taxon>Oscillospiraceae</taxon>
        <taxon>Faecalibacterium</taxon>
    </lineage>
</organism>
<dbReference type="EMBL" id="DWXX01000143">
    <property type="protein sequence ID" value="HJB59566.1"/>
    <property type="molecule type" value="Genomic_DNA"/>
</dbReference>
<feature type="non-terminal residue" evidence="1">
    <location>
        <position position="1"/>
    </location>
</feature>
<gene>
    <name evidence="1" type="ORF">H9771_07945</name>
</gene>